<dbReference type="PANTHER" id="PTHR31589:SF236">
    <property type="entry name" value="NEPROSIN DOMAIN-CONTAINING PROTEIN"/>
    <property type="match status" value="1"/>
</dbReference>
<dbReference type="PROSITE" id="PS52045">
    <property type="entry name" value="NEPROSIN_PEP_CD"/>
    <property type="match status" value="1"/>
</dbReference>
<gene>
    <name evidence="2" type="ORF">EJB05_34238</name>
</gene>
<dbReference type="EMBL" id="RWGY01000029">
    <property type="protein sequence ID" value="TVU18160.1"/>
    <property type="molecule type" value="Genomic_DNA"/>
</dbReference>
<keyword evidence="3" id="KW-1185">Reference proteome</keyword>
<dbReference type="AlphaFoldDB" id="A0A5J9U4R8"/>
<dbReference type="Pfam" id="PF03080">
    <property type="entry name" value="Neprosin"/>
    <property type="match status" value="1"/>
</dbReference>
<dbReference type="OrthoDB" id="677500at2759"/>
<dbReference type="Proteomes" id="UP000324897">
    <property type="component" value="Chromosome 7"/>
</dbReference>
<name>A0A5J9U4R8_9POAL</name>
<organism evidence="2 3">
    <name type="scientific">Eragrostis curvula</name>
    <name type="common">weeping love grass</name>
    <dbReference type="NCBI Taxonomy" id="38414"/>
    <lineage>
        <taxon>Eukaryota</taxon>
        <taxon>Viridiplantae</taxon>
        <taxon>Streptophyta</taxon>
        <taxon>Embryophyta</taxon>
        <taxon>Tracheophyta</taxon>
        <taxon>Spermatophyta</taxon>
        <taxon>Magnoliopsida</taxon>
        <taxon>Liliopsida</taxon>
        <taxon>Poales</taxon>
        <taxon>Poaceae</taxon>
        <taxon>PACMAD clade</taxon>
        <taxon>Chloridoideae</taxon>
        <taxon>Eragrostideae</taxon>
        <taxon>Eragrostidinae</taxon>
        <taxon>Eragrostis</taxon>
    </lineage>
</organism>
<evidence type="ECO:0000259" key="1">
    <source>
        <dbReference type="PROSITE" id="PS52045"/>
    </source>
</evidence>
<comment type="caution">
    <text evidence="2">The sequence shown here is derived from an EMBL/GenBank/DDBJ whole genome shotgun (WGS) entry which is preliminary data.</text>
</comment>
<feature type="domain" description="Neprosin PEP catalytic" evidence="1">
    <location>
        <begin position="70"/>
        <end position="310"/>
    </location>
</feature>
<dbReference type="InterPro" id="IPR004314">
    <property type="entry name" value="Neprosin"/>
</dbReference>
<sequence>RNPPVKTPLLVYNLDIAMEKAHKQITLLGVLLLANTLTGECFPSDGEGNWTVPWASEIYPKYYAFGEKLDSDSQDVVHTTTHIWLPGDGNKYYGLEATLDVYGFALESNQVSEAGIWIINRGDGQPSSMNGIMAGWHIWPSLYKDSQTHFFTSWTSAGADKDCKNMRCPGFQKTSTNITPGDVISPVSDINGNKQSITLRLFKAIDTSITDSMVLPNQWVTSLRLIDKPVEIIFGGYVYYRKPQPSPPMGSGIDPIKGKAESFSSLNLIDEDGNDHAVNTDLPLGVDNPCYGITNIVSDGYFYYGGPSCVD</sequence>
<proteinExistence type="predicted"/>
<dbReference type="InterPro" id="IPR053168">
    <property type="entry name" value="Glutamic_endopeptidase"/>
</dbReference>
<dbReference type="Gramene" id="TVU18160">
    <property type="protein sequence ID" value="TVU18160"/>
    <property type="gene ID" value="EJB05_34238"/>
</dbReference>
<evidence type="ECO:0000313" key="2">
    <source>
        <dbReference type="EMBL" id="TVU18160.1"/>
    </source>
</evidence>
<accession>A0A5J9U4R8</accession>
<protein>
    <recommendedName>
        <fullName evidence="1">Neprosin PEP catalytic domain-containing protein</fullName>
    </recommendedName>
</protein>
<dbReference type="PANTHER" id="PTHR31589">
    <property type="entry name" value="PROTEIN, PUTATIVE (DUF239)-RELATED-RELATED"/>
    <property type="match status" value="1"/>
</dbReference>
<dbReference type="Gene3D" id="3.90.1320.10">
    <property type="entry name" value="Outer-capsid protein sigma 3, large lobe"/>
    <property type="match status" value="1"/>
</dbReference>
<reference evidence="2 3" key="1">
    <citation type="journal article" date="2019" name="Sci. Rep.">
        <title>A high-quality genome of Eragrostis curvula grass provides insights into Poaceae evolution and supports new strategies to enhance forage quality.</title>
        <authorList>
            <person name="Carballo J."/>
            <person name="Santos B.A.C.M."/>
            <person name="Zappacosta D."/>
            <person name="Garbus I."/>
            <person name="Selva J.P."/>
            <person name="Gallo C.A."/>
            <person name="Diaz A."/>
            <person name="Albertini E."/>
            <person name="Caccamo M."/>
            <person name="Echenique V."/>
        </authorList>
    </citation>
    <scope>NUCLEOTIDE SEQUENCE [LARGE SCALE GENOMIC DNA]</scope>
    <source>
        <strain evidence="3">cv. Victoria</strain>
        <tissue evidence="2">Leaf</tissue>
    </source>
</reference>
<evidence type="ECO:0000313" key="3">
    <source>
        <dbReference type="Proteomes" id="UP000324897"/>
    </source>
</evidence>
<feature type="non-terminal residue" evidence="2">
    <location>
        <position position="1"/>
    </location>
</feature>